<dbReference type="InterPro" id="IPR043502">
    <property type="entry name" value="DNA/RNA_pol_sf"/>
</dbReference>
<dbReference type="Pfam" id="PF07727">
    <property type="entry name" value="RVT_2"/>
    <property type="match status" value="1"/>
</dbReference>
<proteinExistence type="predicted"/>
<feature type="compositionally biased region" description="Polar residues" evidence="2">
    <location>
        <begin position="203"/>
        <end position="235"/>
    </location>
</feature>
<reference evidence="4" key="1">
    <citation type="journal article" date="2022" name="Int. J. Mol. Sci.">
        <title>Draft Genome of Tanacetum Coccineum: Genomic Comparison of Closely Related Tanacetum-Family Plants.</title>
        <authorList>
            <person name="Yamashiro T."/>
            <person name="Shiraishi A."/>
            <person name="Nakayama K."/>
            <person name="Satake H."/>
        </authorList>
    </citation>
    <scope>NUCLEOTIDE SEQUENCE</scope>
</reference>
<comment type="caution">
    <text evidence="4">The sequence shown here is derived from an EMBL/GenBank/DDBJ whole genome shotgun (WGS) entry which is preliminary data.</text>
</comment>
<feature type="region of interest" description="Disordered" evidence="2">
    <location>
        <begin position="506"/>
        <end position="553"/>
    </location>
</feature>
<sequence length="846" mass="94883">MKILVPSCCNKSGIVPVNAAKQSSLRAAASISTARHVNIVALKLKVNATSPIKYSYFKSHSPVRRAFNQKSATKTNNLNEKVITARVNNVTTAESKAVVPTGKVIDHIFKDSGYAMTYKDFDYGNPDNMPLQDQGIFDRDALDYGSHKGWEKLMEKGKLDKRKHLTMNTYDIDHSCFTNSPTFFLQVLRAQDDKDVIEKEGYANSTNRDSTASPSVSTARPSINTASENINTGSPDINIASPIPNDSSMQSLKNTGIFDGAYDDEDVGTEADLNNLETTMNVSPIPTTRIHKYYPKDQIIGDINSATQTRRMIKIFEEHAIIDVKSAFLYGTIEEEVYVCQPPGFEDPQFPNKVYKVEKALYGLHQAPKAWYETLSTYLLENGFRRGNYLIRTFVDQKDKGDILPDITFVVCACARFYVTLKVSHLHAVKRIFRYLKGQPKLALCYPRDSPFDLESFSDSDYVGASLDRKSTTREYVAAANCCRQAKHIEYLVGDEAVHKELGDRMERAATTASSLEAKHDSGSTIPVESHHTPISAPSTSQPPTLPPSMQTTHVAKEAATMPHDSPLLGGHTPGSDEGSMTLNEQTVLCTQLSTKVASLKADLKPTKKVYDNQEDPSKQGRKIAQIDEDKGITLVQMSAQTQGRHEHDLEEPDFEFTAPEELSTASPEVRTAAESLVYIIRSAAKRKDKGNVIMKEAEHAQKKTKLQLEQEKLRLQAQERERYSEADKARLHVELINERKRKFAQQRAEQRRNKPMTQAQQRTYMCNYIKHMGSHTLQELKKLSFDEIKELFEITMKKVNTFTLMESDDTVPKVIPGSSKRDADQELNQESSKRQKIGEGSEPAE</sequence>
<reference evidence="4" key="2">
    <citation type="submission" date="2022-01" db="EMBL/GenBank/DDBJ databases">
        <authorList>
            <person name="Yamashiro T."/>
            <person name="Shiraishi A."/>
            <person name="Satake H."/>
            <person name="Nakayama K."/>
        </authorList>
    </citation>
    <scope>NUCLEOTIDE SEQUENCE</scope>
</reference>
<dbReference type="EMBL" id="BQNB010019157">
    <property type="protein sequence ID" value="GJT82327.1"/>
    <property type="molecule type" value="Genomic_DNA"/>
</dbReference>
<feature type="region of interest" description="Disordered" evidence="2">
    <location>
        <begin position="808"/>
        <end position="846"/>
    </location>
</feature>
<feature type="compositionally biased region" description="Low complexity" evidence="2">
    <location>
        <begin position="536"/>
        <end position="553"/>
    </location>
</feature>
<evidence type="ECO:0000256" key="2">
    <source>
        <dbReference type="SAM" id="MobiDB-lite"/>
    </source>
</evidence>
<keyword evidence="5" id="KW-1185">Reference proteome</keyword>
<feature type="domain" description="Reverse transcriptase Ty1/copia-type" evidence="3">
    <location>
        <begin position="322"/>
        <end position="400"/>
    </location>
</feature>
<evidence type="ECO:0000259" key="3">
    <source>
        <dbReference type="Pfam" id="PF07727"/>
    </source>
</evidence>
<dbReference type="Proteomes" id="UP001151760">
    <property type="component" value="Unassembled WGS sequence"/>
</dbReference>
<keyword evidence="1" id="KW-0175">Coiled coil</keyword>
<organism evidence="4 5">
    <name type="scientific">Tanacetum coccineum</name>
    <dbReference type="NCBI Taxonomy" id="301880"/>
    <lineage>
        <taxon>Eukaryota</taxon>
        <taxon>Viridiplantae</taxon>
        <taxon>Streptophyta</taxon>
        <taxon>Embryophyta</taxon>
        <taxon>Tracheophyta</taxon>
        <taxon>Spermatophyta</taxon>
        <taxon>Magnoliopsida</taxon>
        <taxon>eudicotyledons</taxon>
        <taxon>Gunneridae</taxon>
        <taxon>Pentapetalae</taxon>
        <taxon>asterids</taxon>
        <taxon>campanulids</taxon>
        <taxon>Asterales</taxon>
        <taxon>Asteraceae</taxon>
        <taxon>Asteroideae</taxon>
        <taxon>Anthemideae</taxon>
        <taxon>Anthemidinae</taxon>
        <taxon>Tanacetum</taxon>
    </lineage>
</organism>
<dbReference type="SUPFAM" id="SSF56672">
    <property type="entry name" value="DNA/RNA polymerases"/>
    <property type="match status" value="1"/>
</dbReference>
<evidence type="ECO:0000313" key="5">
    <source>
        <dbReference type="Proteomes" id="UP001151760"/>
    </source>
</evidence>
<gene>
    <name evidence="4" type="ORF">Tco_1056669</name>
</gene>
<name>A0ABQ5H540_9ASTR</name>
<accession>A0ABQ5H540</accession>
<dbReference type="PANTHER" id="PTHR11439">
    <property type="entry name" value="GAG-POL-RELATED RETROTRANSPOSON"/>
    <property type="match status" value="1"/>
</dbReference>
<feature type="coiled-coil region" evidence="1">
    <location>
        <begin position="695"/>
        <end position="722"/>
    </location>
</feature>
<evidence type="ECO:0000313" key="4">
    <source>
        <dbReference type="EMBL" id="GJT82327.1"/>
    </source>
</evidence>
<feature type="region of interest" description="Disordered" evidence="2">
    <location>
        <begin position="200"/>
        <end position="235"/>
    </location>
</feature>
<evidence type="ECO:0000256" key="1">
    <source>
        <dbReference type="SAM" id="Coils"/>
    </source>
</evidence>
<dbReference type="PANTHER" id="PTHR11439:SF495">
    <property type="entry name" value="REVERSE TRANSCRIPTASE, RNA-DEPENDENT DNA POLYMERASE-RELATED"/>
    <property type="match status" value="1"/>
</dbReference>
<dbReference type="InterPro" id="IPR013103">
    <property type="entry name" value="RVT_2"/>
</dbReference>
<protein>
    <submittedName>
        <fullName evidence="4">Ribonuclease H-like domain-containing protein</fullName>
    </submittedName>
</protein>